<evidence type="ECO:0000256" key="1">
    <source>
        <dbReference type="SAM" id="MobiDB-lite"/>
    </source>
</evidence>
<gene>
    <name evidence="2" type="ORF">LIER_20681</name>
</gene>
<feature type="region of interest" description="Disordered" evidence="1">
    <location>
        <begin position="25"/>
        <end position="81"/>
    </location>
</feature>
<evidence type="ECO:0000313" key="3">
    <source>
        <dbReference type="Proteomes" id="UP001454036"/>
    </source>
</evidence>
<proteinExistence type="predicted"/>
<feature type="region of interest" description="Disordered" evidence="1">
    <location>
        <begin position="1"/>
        <end position="20"/>
    </location>
</feature>
<protein>
    <submittedName>
        <fullName evidence="2">Uncharacterized protein</fullName>
    </submittedName>
</protein>
<sequence>MHKKTPQPKGWEDFLYGGKGHSIVHASGRHRYDGISGDYLERKHDGGNPSPDGHQRRLGLRRPSLPQPPSAPGPSGQDLRGSCRLECEAPSVLPPWPSP</sequence>
<dbReference type="Proteomes" id="UP001454036">
    <property type="component" value="Unassembled WGS sequence"/>
</dbReference>
<reference evidence="2 3" key="1">
    <citation type="submission" date="2024-01" db="EMBL/GenBank/DDBJ databases">
        <title>The complete chloroplast genome sequence of Lithospermum erythrorhizon: insights into the phylogenetic relationship among Boraginaceae species and the maternal lineages of purple gromwells.</title>
        <authorList>
            <person name="Okada T."/>
            <person name="Watanabe K."/>
        </authorList>
    </citation>
    <scope>NUCLEOTIDE SEQUENCE [LARGE SCALE GENOMIC DNA]</scope>
</reference>
<accession>A0AAV3QQ71</accession>
<evidence type="ECO:0000313" key="2">
    <source>
        <dbReference type="EMBL" id="GAA0165223.1"/>
    </source>
</evidence>
<dbReference type="AlphaFoldDB" id="A0AAV3QQ71"/>
<organism evidence="2 3">
    <name type="scientific">Lithospermum erythrorhizon</name>
    <name type="common">Purple gromwell</name>
    <name type="synonym">Lithospermum officinale var. erythrorhizon</name>
    <dbReference type="NCBI Taxonomy" id="34254"/>
    <lineage>
        <taxon>Eukaryota</taxon>
        <taxon>Viridiplantae</taxon>
        <taxon>Streptophyta</taxon>
        <taxon>Embryophyta</taxon>
        <taxon>Tracheophyta</taxon>
        <taxon>Spermatophyta</taxon>
        <taxon>Magnoliopsida</taxon>
        <taxon>eudicotyledons</taxon>
        <taxon>Gunneridae</taxon>
        <taxon>Pentapetalae</taxon>
        <taxon>asterids</taxon>
        <taxon>lamiids</taxon>
        <taxon>Boraginales</taxon>
        <taxon>Boraginaceae</taxon>
        <taxon>Boraginoideae</taxon>
        <taxon>Lithospermeae</taxon>
        <taxon>Lithospermum</taxon>
    </lineage>
</organism>
<dbReference type="EMBL" id="BAABME010005300">
    <property type="protein sequence ID" value="GAA0165223.1"/>
    <property type="molecule type" value="Genomic_DNA"/>
</dbReference>
<name>A0AAV3QQ71_LITER</name>
<comment type="caution">
    <text evidence="2">The sequence shown here is derived from an EMBL/GenBank/DDBJ whole genome shotgun (WGS) entry which is preliminary data.</text>
</comment>
<keyword evidence="3" id="KW-1185">Reference proteome</keyword>